<organism evidence="9 10">
    <name type="scientific">Gonium pectorale</name>
    <name type="common">Green alga</name>
    <dbReference type="NCBI Taxonomy" id="33097"/>
    <lineage>
        <taxon>Eukaryota</taxon>
        <taxon>Viridiplantae</taxon>
        <taxon>Chlorophyta</taxon>
        <taxon>core chlorophytes</taxon>
        <taxon>Chlorophyceae</taxon>
        <taxon>CS clade</taxon>
        <taxon>Chlamydomonadales</taxon>
        <taxon>Volvocaceae</taxon>
        <taxon>Gonium</taxon>
    </lineage>
</organism>
<dbReference type="GO" id="GO:0007018">
    <property type="term" value="P:microtubule-based movement"/>
    <property type="evidence" value="ECO:0007669"/>
    <property type="project" value="InterPro"/>
</dbReference>
<dbReference type="InterPro" id="IPR036961">
    <property type="entry name" value="Kinesin_motor_dom_sf"/>
</dbReference>
<dbReference type="InterPro" id="IPR001752">
    <property type="entry name" value="Kinesin_motor_dom"/>
</dbReference>
<dbReference type="STRING" id="33097.A0A150GB79"/>
<protein>
    <recommendedName>
        <fullName evidence="5">Kinesin-like protein</fullName>
    </recommendedName>
</protein>
<feature type="compositionally biased region" description="Basic and acidic residues" evidence="7">
    <location>
        <begin position="105"/>
        <end position="121"/>
    </location>
</feature>
<feature type="compositionally biased region" description="Acidic residues" evidence="7">
    <location>
        <begin position="8"/>
        <end position="28"/>
    </location>
</feature>
<dbReference type="EMBL" id="LSYV01000041">
    <property type="protein sequence ID" value="KXZ46835.1"/>
    <property type="molecule type" value="Genomic_DNA"/>
</dbReference>
<dbReference type="GO" id="GO:0005874">
    <property type="term" value="C:microtubule"/>
    <property type="evidence" value="ECO:0007669"/>
    <property type="project" value="UniProtKB-KW"/>
</dbReference>
<feature type="region of interest" description="Disordered" evidence="7">
    <location>
        <begin position="1"/>
        <end position="28"/>
    </location>
</feature>
<evidence type="ECO:0000256" key="6">
    <source>
        <dbReference type="SAM" id="Coils"/>
    </source>
</evidence>
<keyword evidence="5" id="KW-0493">Microtubule</keyword>
<dbReference type="GO" id="GO:0003777">
    <property type="term" value="F:microtubule motor activity"/>
    <property type="evidence" value="ECO:0007669"/>
    <property type="project" value="InterPro"/>
</dbReference>
<dbReference type="OrthoDB" id="3176171at2759"/>
<dbReference type="InterPro" id="IPR027417">
    <property type="entry name" value="P-loop_NTPase"/>
</dbReference>
<sequence>MCRRQGLADEEYALDDEDEDEHVEGDEDEEPLLVTRAHKHTNGNGAVPSYGYRDLFGKEAEMRRRQLIEVKMLRAETDLQFPGCVEIIPQLQHELRLLYEETKDLRSQEDDTNHRSQDAHGDGGVNGSSELVQQVATLQKQLAARDAKLREAESEAARLRARLADTGGNRESSSDELQELEYQLKELKVTLAAKDKELATLRAKAGSTGGAESNAQLAKQRDDAVQARELLQQQLAQARAEVTAAEANFRAQQEALSASTESEQAKALQKQLWALTEQHNKRVAELEAEMRQQKVLIKQLQTTKSDMMQDMKTKVEAVKAESAAAYKASLKTVQAQLDELHALREGVLEELLHFQSECLSEKTITQMTRVVRDKDILRVRQAQQDLRKQLADFDARLKESQEEVQTVRAEAAQTIRIKELEAAGQISHFREKWRVEFDKRRKLHNTVLELKGNIRVLCRVRPLLEKERSVTANGGEMPVKAMSEEVLRVAAVDNKAEKEFEFDRVLAPDEGQDKLYDEVAALVTSVLDGFNVAIMAYGQTGSGKTYTMEGPEGNPGVNLRALGDLFRIAEERASAFTTTFSASVLEIYNEQIYDLLMSGAQDGDKLDVKQGPEGMYVPGLKLEEVKDMADVTAMIGRGKSNRSTYATNMNEHSSRSHLVLSVYVNSVNKLNGNILRGKLHLIDLAGSERLSRTGAQGDRLKEAQAINKSLSALGDVIQALQQRNAHIPYRNSKLTRLLEDSLGGNSKCVMIVNVSPATENVSETKCSLEFASRARKVELGRARANVVSTEGGNGNGSGSGGGATGASPIPPRSGRATPAGEGTMSRVGSREAMSTPVGRRSTGASSLGR</sequence>
<feature type="coiled-coil region" evidence="6">
    <location>
        <begin position="383"/>
        <end position="410"/>
    </location>
</feature>
<dbReference type="InterPro" id="IPR019821">
    <property type="entry name" value="Kinesin_motor_CS"/>
</dbReference>
<dbReference type="AlphaFoldDB" id="A0A150GB79"/>
<evidence type="ECO:0000256" key="7">
    <source>
        <dbReference type="SAM" id="MobiDB-lite"/>
    </source>
</evidence>
<proteinExistence type="inferred from homology"/>
<name>A0A150GB79_GONPE</name>
<dbReference type="PROSITE" id="PS50067">
    <property type="entry name" value="KINESIN_MOTOR_2"/>
    <property type="match status" value="1"/>
</dbReference>
<evidence type="ECO:0000259" key="8">
    <source>
        <dbReference type="PROSITE" id="PS50067"/>
    </source>
</evidence>
<reference evidence="10" key="1">
    <citation type="journal article" date="2016" name="Nat. Commun.">
        <title>The Gonium pectorale genome demonstrates co-option of cell cycle regulation during the evolution of multicellularity.</title>
        <authorList>
            <person name="Hanschen E.R."/>
            <person name="Marriage T.N."/>
            <person name="Ferris P.J."/>
            <person name="Hamaji T."/>
            <person name="Toyoda A."/>
            <person name="Fujiyama A."/>
            <person name="Neme R."/>
            <person name="Noguchi H."/>
            <person name="Minakuchi Y."/>
            <person name="Suzuki M."/>
            <person name="Kawai-Toyooka H."/>
            <person name="Smith D.R."/>
            <person name="Sparks H."/>
            <person name="Anderson J."/>
            <person name="Bakaric R."/>
            <person name="Luria V."/>
            <person name="Karger A."/>
            <person name="Kirschner M.W."/>
            <person name="Durand P.M."/>
            <person name="Michod R.E."/>
            <person name="Nozaki H."/>
            <person name="Olson B.J."/>
        </authorList>
    </citation>
    <scope>NUCLEOTIDE SEQUENCE [LARGE SCALE GENOMIC DNA]</scope>
    <source>
        <strain evidence="10">NIES-2863</strain>
    </source>
</reference>
<feature type="domain" description="Kinesin motor" evidence="8">
    <location>
        <begin position="453"/>
        <end position="777"/>
    </location>
</feature>
<feature type="region of interest" description="Disordered" evidence="7">
    <location>
        <begin position="785"/>
        <end position="849"/>
    </location>
</feature>
<feature type="binding site" evidence="4">
    <location>
        <begin position="538"/>
        <end position="545"/>
    </location>
    <ligand>
        <name>ATP</name>
        <dbReference type="ChEBI" id="CHEBI:30616"/>
    </ligand>
</feature>
<gene>
    <name evidence="9" type="ORF">GPECTOR_40g569</name>
</gene>
<keyword evidence="6" id="KW-0175">Coiled coil</keyword>
<evidence type="ECO:0000256" key="2">
    <source>
        <dbReference type="ARBA" id="ARBA00022840"/>
    </source>
</evidence>
<keyword evidence="2 4" id="KW-0067">ATP-binding</keyword>
<evidence type="ECO:0000256" key="4">
    <source>
        <dbReference type="PROSITE-ProRule" id="PRU00283"/>
    </source>
</evidence>
<keyword evidence="10" id="KW-1185">Reference proteome</keyword>
<dbReference type="GO" id="GO:0008017">
    <property type="term" value="F:microtubule binding"/>
    <property type="evidence" value="ECO:0007669"/>
    <property type="project" value="InterPro"/>
</dbReference>
<feature type="coiled-coil region" evidence="6">
    <location>
        <begin position="135"/>
        <end position="303"/>
    </location>
</feature>
<dbReference type="PRINTS" id="PR00380">
    <property type="entry name" value="KINESINHEAVY"/>
</dbReference>
<dbReference type="SUPFAM" id="SSF52540">
    <property type="entry name" value="P-loop containing nucleoside triphosphate hydrolases"/>
    <property type="match status" value="1"/>
</dbReference>
<comment type="caution">
    <text evidence="9">The sequence shown here is derived from an EMBL/GenBank/DDBJ whole genome shotgun (WGS) entry which is preliminary data.</text>
</comment>
<dbReference type="SMART" id="SM00129">
    <property type="entry name" value="KISc"/>
    <property type="match status" value="1"/>
</dbReference>
<dbReference type="PANTHER" id="PTHR47972">
    <property type="entry name" value="KINESIN-LIKE PROTEIN KLP-3"/>
    <property type="match status" value="1"/>
</dbReference>
<keyword evidence="1 4" id="KW-0547">Nucleotide-binding</keyword>
<feature type="compositionally biased region" description="Gly residues" evidence="7">
    <location>
        <begin position="791"/>
        <end position="804"/>
    </location>
</feature>
<keyword evidence="3 4" id="KW-0505">Motor protein</keyword>
<feature type="region of interest" description="Disordered" evidence="7">
    <location>
        <begin position="105"/>
        <end position="127"/>
    </location>
</feature>
<dbReference type="Gene3D" id="3.40.850.10">
    <property type="entry name" value="Kinesin motor domain"/>
    <property type="match status" value="1"/>
</dbReference>
<evidence type="ECO:0000313" key="10">
    <source>
        <dbReference type="Proteomes" id="UP000075714"/>
    </source>
</evidence>
<dbReference type="PANTHER" id="PTHR47972:SF28">
    <property type="entry name" value="KINESIN-LIKE PROTEIN KLP-3"/>
    <property type="match status" value="1"/>
</dbReference>
<evidence type="ECO:0000256" key="5">
    <source>
        <dbReference type="RuleBase" id="RU000394"/>
    </source>
</evidence>
<dbReference type="GO" id="GO:0005524">
    <property type="term" value="F:ATP binding"/>
    <property type="evidence" value="ECO:0007669"/>
    <property type="project" value="UniProtKB-UniRule"/>
</dbReference>
<dbReference type="Pfam" id="PF00225">
    <property type="entry name" value="Kinesin"/>
    <property type="match status" value="1"/>
</dbReference>
<comment type="similarity">
    <text evidence="4 5">Belongs to the TRAFAC class myosin-kinesin ATPase superfamily. Kinesin family.</text>
</comment>
<evidence type="ECO:0000313" key="9">
    <source>
        <dbReference type="EMBL" id="KXZ46835.1"/>
    </source>
</evidence>
<dbReference type="FunFam" id="3.40.850.10:FF:000113">
    <property type="entry name" value="Kinesin-like protein"/>
    <property type="match status" value="1"/>
</dbReference>
<evidence type="ECO:0000256" key="3">
    <source>
        <dbReference type="ARBA" id="ARBA00023175"/>
    </source>
</evidence>
<evidence type="ECO:0000256" key="1">
    <source>
        <dbReference type="ARBA" id="ARBA00022741"/>
    </source>
</evidence>
<dbReference type="Proteomes" id="UP000075714">
    <property type="component" value="Unassembled WGS sequence"/>
</dbReference>
<dbReference type="InterPro" id="IPR027640">
    <property type="entry name" value="Kinesin-like_fam"/>
</dbReference>
<accession>A0A150GB79</accession>
<dbReference type="PROSITE" id="PS00411">
    <property type="entry name" value="KINESIN_MOTOR_1"/>
    <property type="match status" value="1"/>
</dbReference>